<keyword evidence="15" id="KW-1185">Reference proteome</keyword>
<evidence type="ECO:0000256" key="3">
    <source>
        <dbReference type="ARBA" id="ARBA00014415"/>
    </source>
</evidence>
<dbReference type="SUPFAM" id="SSF100920">
    <property type="entry name" value="Heat shock protein 70kD (HSP70), peptide-binding domain"/>
    <property type="match status" value="1"/>
</dbReference>
<evidence type="ECO:0000256" key="13">
    <source>
        <dbReference type="RuleBase" id="RU003322"/>
    </source>
</evidence>
<dbReference type="SUPFAM" id="SSF53067">
    <property type="entry name" value="Actin-like ATPase domain"/>
    <property type="match status" value="2"/>
</dbReference>
<keyword evidence="7 13" id="KW-0067">ATP-binding</keyword>
<dbReference type="PROSITE" id="PS00297">
    <property type="entry name" value="HSP70_1"/>
    <property type="match status" value="1"/>
</dbReference>
<dbReference type="RefSeq" id="WP_110321980.1">
    <property type="nucleotide sequence ID" value="NZ_QJKD01000002.1"/>
</dbReference>
<evidence type="ECO:0000256" key="9">
    <source>
        <dbReference type="ARBA" id="ARBA00023186"/>
    </source>
</evidence>
<keyword evidence="5" id="KW-0597">Phosphoprotein</keyword>
<dbReference type="InterPro" id="IPR013126">
    <property type="entry name" value="Hsp_70_fam"/>
</dbReference>
<dbReference type="AlphaFoldDB" id="A0A2V3YAQ6"/>
<comment type="similarity">
    <text evidence="2 13">Belongs to the heat shock protein 70 family.</text>
</comment>
<evidence type="ECO:0000256" key="11">
    <source>
        <dbReference type="ARBA" id="ARBA00030945"/>
    </source>
</evidence>
<evidence type="ECO:0000256" key="12">
    <source>
        <dbReference type="ARBA" id="ARBA00033103"/>
    </source>
</evidence>
<evidence type="ECO:0000256" key="7">
    <source>
        <dbReference type="ARBA" id="ARBA00022840"/>
    </source>
</evidence>
<evidence type="ECO:0000256" key="10">
    <source>
        <dbReference type="ARBA" id="ARBA00030019"/>
    </source>
</evidence>
<dbReference type="Pfam" id="PF00012">
    <property type="entry name" value="HSP70"/>
    <property type="match status" value="1"/>
</dbReference>
<dbReference type="GO" id="GO:0140662">
    <property type="term" value="F:ATP-dependent protein folding chaperone"/>
    <property type="evidence" value="ECO:0007669"/>
    <property type="project" value="InterPro"/>
</dbReference>
<dbReference type="GO" id="GO:0005524">
    <property type="term" value="F:ATP binding"/>
    <property type="evidence" value="ECO:0007669"/>
    <property type="project" value="UniProtKB-KW"/>
</dbReference>
<evidence type="ECO:0000256" key="5">
    <source>
        <dbReference type="ARBA" id="ARBA00022553"/>
    </source>
</evidence>
<evidence type="ECO:0000256" key="6">
    <source>
        <dbReference type="ARBA" id="ARBA00022741"/>
    </source>
</evidence>
<evidence type="ECO:0000256" key="1">
    <source>
        <dbReference type="ARBA" id="ARBA00002290"/>
    </source>
</evidence>
<dbReference type="Gene3D" id="3.90.640.10">
    <property type="entry name" value="Actin, Chain A, domain 4"/>
    <property type="match status" value="1"/>
</dbReference>
<protein>
    <recommendedName>
        <fullName evidence="3">Chaperone protein DnaK</fullName>
    </recommendedName>
    <alternativeName>
        <fullName evidence="4">Chaperone protein dnaK</fullName>
    </alternativeName>
    <alternativeName>
        <fullName evidence="12">HSP70</fullName>
    </alternativeName>
    <alternativeName>
        <fullName evidence="11">Heat shock 70 kDa protein</fullName>
    </alternativeName>
    <alternativeName>
        <fullName evidence="10">Heat shock protein 70</fullName>
    </alternativeName>
</protein>
<dbReference type="InterPro" id="IPR018181">
    <property type="entry name" value="Heat_shock_70_CS"/>
</dbReference>
<dbReference type="Gene3D" id="2.60.34.10">
    <property type="entry name" value="Substrate Binding Domain Of DNAk, Chain A, domain 1"/>
    <property type="match status" value="1"/>
</dbReference>
<dbReference type="Gene3D" id="3.30.420.40">
    <property type="match status" value="2"/>
</dbReference>
<dbReference type="EMBL" id="QJKD01000002">
    <property type="protein sequence ID" value="PXX56175.1"/>
    <property type="molecule type" value="Genomic_DNA"/>
</dbReference>
<gene>
    <name evidence="14" type="ORF">DFR60_102450</name>
</gene>
<dbReference type="PRINTS" id="PR00301">
    <property type="entry name" value="HEATSHOCK70"/>
</dbReference>
<sequence>MIIGIDLGTTNSLVAYYTDEGPKIIPNRLGRRLTPSVVSMDVETPPHIRSAECVETPPHVRSAEGEEYQIYVGDSAVERGLLHPESTASVFKRDMGSRKQFHLGHKSFLAEELSSFVLRALKEDAEHYLGEEVTEAVISVPAYFNDARRRATKRAGELAGLSVERIISEPTAAAIAYGLYQNREHARFLVFDLGGGTFDVSILELYDTILEVRAVAGDNFLGGEDFTAVLEDMFFEKYRELDRLSLDEKTIRHIHKQAELCKIGFTDARSSSMHCKIGEEIMEFTVELSRYEEACEGLLERIRGPVKRSLSDAHIRLSDIDKVVLVGGATKSPVIRRFVSRLFKMLPDTNVNPDEAVALGAAIQGAMKERRESIKEVILTDVCPFTLGTEVVREWEKGVFENGVFCPIIDRNTVIPASRTERLYTAGDNQTKIRVNVLQGESRFAANNLSLGELMIDVPAGRAGEEAVDVTYTYDINSILEVEVKVVSSQKQVKEVFKGSDVDMTDEEIKERFETLSYLKIHPRDREENKYLLLRGERIYEESIGEKRLYVEAALHKYEKALSSYDTGLIDEAKKEFKKFLEEIEEL</sequence>
<dbReference type="InterPro" id="IPR029047">
    <property type="entry name" value="HSP70_peptide-bd_sf"/>
</dbReference>
<name>A0A2V3YAQ6_9FIRM</name>
<reference evidence="14 15" key="1">
    <citation type="submission" date="2018-05" db="EMBL/GenBank/DDBJ databases">
        <title>Genomic Encyclopedia of Type Strains, Phase IV (KMG-IV): sequencing the most valuable type-strain genomes for metagenomic binning, comparative biology and taxonomic classification.</title>
        <authorList>
            <person name="Goeker M."/>
        </authorList>
    </citation>
    <scope>NUCLEOTIDE SEQUENCE [LARGE SCALE GENOMIC DNA]</scope>
    <source>
        <strain evidence="14 15">DSM 24995</strain>
    </source>
</reference>
<comment type="caution">
    <text evidence="14">The sequence shown here is derived from an EMBL/GenBank/DDBJ whole genome shotgun (WGS) entry which is preliminary data.</text>
</comment>
<keyword evidence="6 13" id="KW-0547">Nucleotide-binding</keyword>
<evidence type="ECO:0000256" key="2">
    <source>
        <dbReference type="ARBA" id="ARBA00007381"/>
    </source>
</evidence>
<evidence type="ECO:0000256" key="8">
    <source>
        <dbReference type="ARBA" id="ARBA00023016"/>
    </source>
</evidence>
<dbReference type="Proteomes" id="UP000248057">
    <property type="component" value="Unassembled WGS sequence"/>
</dbReference>
<proteinExistence type="inferred from homology"/>
<dbReference type="InterPro" id="IPR043129">
    <property type="entry name" value="ATPase_NBD"/>
</dbReference>
<keyword evidence="9" id="KW-0143">Chaperone</keyword>
<dbReference type="PROSITE" id="PS00329">
    <property type="entry name" value="HSP70_2"/>
    <property type="match status" value="1"/>
</dbReference>
<evidence type="ECO:0000313" key="14">
    <source>
        <dbReference type="EMBL" id="PXX56175.1"/>
    </source>
</evidence>
<comment type="function">
    <text evidence="1">Acts as a chaperone.</text>
</comment>
<dbReference type="PANTHER" id="PTHR19375">
    <property type="entry name" value="HEAT SHOCK PROTEIN 70KDA"/>
    <property type="match status" value="1"/>
</dbReference>
<organism evidence="14 15">
    <name type="scientific">Hungatella effluvii</name>
    <dbReference type="NCBI Taxonomy" id="1096246"/>
    <lineage>
        <taxon>Bacteria</taxon>
        <taxon>Bacillati</taxon>
        <taxon>Bacillota</taxon>
        <taxon>Clostridia</taxon>
        <taxon>Lachnospirales</taxon>
        <taxon>Lachnospiraceae</taxon>
        <taxon>Hungatella</taxon>
    </lineage>
</organism>
<accession>A0A2V3YAQ6</accession>
<keyword evidence="8" id="KW-0346">Stress response</keyword>
<dbReference type="GeneID" id="86060436"/>
<evidence type="ECO:0000256" key="4">
    <source>
        <dbReference type="ARBA" id="ARBA00017249"/>
    </source>
</evidence>
<evidence type="ECO:0000313" key="15">
    <source>
        <dbReference type="Proteomes" id="UP000248057"/>
    </source>
</evidence>